<accession>A0ABW4ETC7</accession>
<dbReference type="RefSeq" id="WP_344718179.1">
    <property type="nucleotide sequence ID" value="NZ_BAAAUS010000001.1"/>
</dbReference>
<proteinExistence type="predicted"/>
<feature type="region of interest" description="Disordered" evidence="1">
    <location>
        <begin position="156"/>
        <end position="185"/>
    </location>
</feature>
<dbReference type="Proteomes" id="UP001597114">
    <property type="component" value="Unassembled WGS sequence"/>
</dbReference>
<organism evidence="2 3">
    <name type="scientific">Pseudonocardia yunnanensis</name>
    <dbReference type="NCBI Taxonomy" id="58107"/>
    <lineage>
        <taxon>Bacteria</taxon>
        <taxon>Bacillati</taxon>
        <taxon>Actinomycetota</taxon>
        <taxon>Actinomycetes</taxon>
        <taxon>Pseudonocardiales</taxon>
        <taxon>Pseudonocardiaceae</taxon>
        <taxon>Pseudonocardia</taxon>
    </lineage>
</organism>
<protein>
    <submittedName>
        <fullName evidence="2">Uncharacterized protein</fullName>
    </submittedName>
</protein>
<gene>
    <name evidence="2" type="ORF">ACFSJD_15475</name>
</gene>
<evidence type="ECO:0000313" key="2">
    <source>
        <dbReference type="EMBL" id="MFD1518896.1"/>
    </source>
</evidence>
<evidence type="ECO:0000256" key="1">
    <source>
        <dbReference type="SAM" id="MobiDB-lite"/>
    </source>
</evidence>
<keyword evidence="3" id="KW-1185">Reference proteome</keyword>
<reference evidence="3" key="1">
    <citation type="journal article" date="2019" name="Int. J. Syst. Evol. Microbiol.">
        <title>The Global Catalogue of Microorganisms (GCM) 10K type strain sequencing project: providing services to taxonomists for standard genome sequencing and annotation.</title>
        <authorList>
            <consortium name="The Broad Institute Genomics Platform"/>
            <consortium name="The Broad Institute Genome Sequencing Center for Infectious Disease"/>
            <person name="Wu L."/>
            <person name="Ma J."/>
        </authorList>
    </citation>
    <scope>NUCLEOTIDE SEQUENCE [LARGE SCALE GENOMIC DNA]</scope>
    <source>
        <strain evidence="3">CCM 7043</strain>
    </source>
</reference>
<name>A0ABW4ETC7_9PSEU</name>
<evidence type="ECO:0000313" key="3">
    <source>
        <dbReference type="Proteomes" id="UP001597114"/>
    </source>
</evidence>
<dbReference type="EMBL" id="JBHUCO010000015">
    <property type="protein sequence ID" value="MFD1518896.1"/>
    <property type="molecule type" value="Genomic_DNA"/>
</dbReference>
<sequence>MLGRMRNDLGGEVRIKTADVLLSVDAKALEQAQMHERKVSEERRARELQDIQLDRAEQFRKLVLENSGTAMAYWAMNHPNLIGSETSDHLAKLVEGVMEHERSVEPWFRTASVLLKFAGDLDPAGKKMLLTFLGNALAQYGELDAADELNALASSWDGDFAGRDTRDSQQPGARSSDGLDPAVSS</sequence>
<comment type="caution">
    <text evidence="2">The sequence shown here is derived from an EMBL/GenBank/DDBJ whole genome shotgun (WGS) entry which is preliminary data.</text>
</comment>